<dbReference type="GO" id="GO:0006313">
    <property type="term" value="P:DNA transposition"/>
    <property type="evidence" value="ECO:0007669"/>
    <property type="project" value="InterPro"/>
</dbReference>
<dbReference type="eggNOG" id="COG3547">
    <property type="taxonomic scope" value="Bacteria"/>
</dbReference>
<dbReference type="PANTHER" id="PTHR33055">
    <property type="entry name" value="TRANSPOSASE FOR INSERTION SEQUENCE ELEMENT IS1111A"/>
    <property type="match status" value="1"/>
</dbReference>
<evidence type="ECO:0000313" key="2">
    <source>
        <dbReference type="EMBL" id="GAE48438.1"/>
    </source>
</evidence>
<dbReference type="EMBL" id="BAUW01000205">
    <property type="protein sequence ID" value="GAE48438.1"/>
    <property type="molecule type" value="Genomic_DNA"/>
</dbReference>
<dbReference type="GO" id="GO:0004803">
    <property type="term" value="F:transposase activity"/>
    <property type="evidence" value="ECO:0007669"/>
    <property type="project" value="InterPro"/>
</dbReference>
<feature type="domain" description="Transposase IS110-like N-terminal" evidence="1">
    <location>
        <begin position="9"/>
        <end position="104"/>
    </location>
</feature>
<proteinExistence type="predicted"/>
<sequence>MEAMIERCAGLDVHQETVVACVLVGPLEKKPNKSIESFPTTTKGLLKLNDWLMSMQVSDVVMESTGVYWKPVWNILESDFQLVLANARHVKNVPGRKTDVKDAECSPNYYEVD</sequence>
<dbReference type="Proteomes" id="UP000018949">
    <property type="component" value="Unassembled WGS sequence"/>
</dbReference>
<dbReference type="InterPro" id="IPR047650">
    <property type="entry name" value="Transpos_IS110"/>
</dbReference>
<evidence type="ECO:0000313" key="3">
    <source>
        <dbReference type="Proteomes" id="UP000018949"/>
    </source>
</evidence>
<organism evidence="2 3">
    <name type="scientific">Mesobacillus boroniphilus JCM 21738</name>
    <dbReference type="NCBI Taxonomy" id="1294265"/>
    <lineage>
        <taxon>Bacteria</taxon>
        <taxon>Bacillati</taxon>
        <taxon>Bacillota</taxon>
        <taxon>Bacilli</taxon>
        <taxon>Bacillales</taxon>
        <taxon>Bacillaceae</taxon>
        <taxon>Mesobacillus</taxon>
    </lineage>
</organism>
<evidence type="ECO:0000259" key="1">
    <source>
        <dbReference type="Pfam" id="PF01548"/>
    </source>
</evidence>
<dbReference type="AlphaFoldDB" id="W4RX56"/>
<comment type="caution">
    <text evidence="2">The sequence shown here is derived from an EMBL/GenBank/DDBJ whole genome shotgun (WGS) entry which is preliminary data.</text>
</comment>
<name>W4RX56_9BACI</name>
<keyword evidence="3" id="KW-1185">Reference proteome</keyword>
<protein>
    <submittedName>
        <fullName evidence="2">Mobile element protein</fullName>
    </submittedName>
</protein>
<dbReference type="GO" id="GO:0003677">
    <property type="term" value="F:DNA binding"/>
    <property type="evidence" value="ECO:0007669"/>
    <property type="project" value="InterPro"/>
</dbReference>
<dbReference type="InterPro" id="IPR002525">
    <property type="entry name" value="Transp_IS110-like_N"/>
</dbReference>
<gene>
    <name evidence="2" type="ORF">JCM21738_5575</name>
</gene>
<dbReference type="Pfam" id="PF01548">
    <property type="entry name" value="DEDD_Tnp_IS110"/>
    <property type="match status" value="1"/>
</dbReference>
<reference evidence="2 3" key="1">
    <citation type="submission" date="2013-12" db="EMBL/GenBank/DDBJ databases">
        <title>NBRP : Genome information of microbial organism related human and environment.</title>
        <authorList>
            <person name="Hattori M."/>
            <person name="Oshima K."/>
            <person name="Inaba H."/>
            <person name="Suda W."/>
            <person name="Sakamoto M."/>
            <person name="Iino T."/>
            <person name="Kitahara M."/>
            <person name="Oshida Y."/>
            <person name="Iida T."/>
            <person name="Kudo T."/>
            <person name="Itoh T."/>
            <person name="Ahmed I."/>
            <person name="Ohkuma M."/>
        </authorList>
    </citation>
    <scope>NUCLEOTIDE SEQUENCE [LARGE SCALE GENOMIC DNA]</scope>
    <source>
        <strain evidence="2 3">JCM 21738</strain>
    </source>
</reference>
<accession>W4RX56</accession>